<gene>
    <name evidence="1" type="ordered locus">Desal_2661</name>
</gene>
<evidence type="ECO:0000313" key="2">
    <source>
        <dbReference type="Proteomes" id="UP000002601"/>
    </source>
</evidence>
<reference evidence="1 2" key="1">
    <citation type="submission" date="2009-06" db="EMBL/GenBank/DDBJ databases">
        <title>Complete sequence of Desulfovibrio salexigens DSM 2638.</title>
        <authorList>
            <consortium name="US DOE Joint Genome Institute"/>
            <person name="Lucas S."/>
            <person name="Copeland A."/>
            <person name="Lapidus A."/>
            <person name="Glavina del Rio T."/>
            <person name="Tice H."/>
            <person name="Bruce D."/>
            <person name="Goodwin L."/>
            <person name="Pitluck S."/>
            <person name="Munk A.C."/>
            <person name="Brettin T."/>
            <person name="Detter J.C."/>
            <person name="Han C."/>
            <person name="Tapia R."/>
            <person name="Larimer F."/>
            <person name="Land M."/>
            <person name="Hauser L."/>
            <person name="Kyrpides N."/>
            <person name="Anderson I."/>
            <person name="Wall J.D."/>
            <person name="Arkin A.P."/>
            <person name="Dehal P."/>
            <person name="Chivian D."/>
            <person name="Giles B."/>
            <person name="Hazen T.C."/>
        </authorList>
    </citation>
    <scope>NUCLEOTIDE SEQUENCE [LARGE SCALE GENOMIC DNA]</scope>
    <source>
        <strain evidence="2">ATCC 14822 / DSM 2638 / NCIMB 8403 / VKM B-1763</strain>
    </source>
</reference>
<dbReference type="STRING" id="526222.Desal_2661"/>
<dbReference type="RefSeq" id="WP_015852531.1">
    <property type="nucleotide sequence ID" value="NC_012881.1"/>
</dbReference>
<evidence type="ECO:0000313" key="1">
    <source>
        <dbReference type="EMBL" id="ACS80715.1"/>
    </source>
</evidence>
<dbReference type="EMBL" id="CP001649">
    <property type="protein sequence ID" value="ACS80715.1"/>
    <property type="molecule type" value="Genomic_DNA"/>
</dbReference>
<dbReference type="Proteomes" id="UP000002601">
    <property type="component" value="Chromosome"/>
</dbReference>
<name>C6BYV8_MARSD</name>
<accession>C6BYV8</accession>
<sequence>MTKDNNNEMLTLIEKALKRSALKARETALQTNTPIVVKVDGKVQHVKVTKQDIEEYRESIKDAL</sequence>
<protein>
    <submittedName>
        <fullName evidence="1">Uncharacterized protein</fullName>
    </submittedName>
</protein>
<keyword evidence="2" id="KW-1185">Reference proteome</keyword>
<dbReference type="eggNOG" id="ENOG50318VT">
    <property type="taxonomic scope" value="Bacteria"/>
</dbReference>
<dbReference type="OrthoDB" id="9924467at2"/>
<organism evidence="1 2">
    <name type="scientific">Maridesulfovibrio salexigens (strain ATCC 14822 / DSM 2638 / NCIMB 8403 / VKM B-1763)</name>
    <name type="common">Desulfovibrio salexigens</name>
    <dbReference type="NCBI Taxonomy" id="526222"/>
    <lineage>
        <taxon>Bacteria</taxon>
        <taxon>Pseudomonadati</taxon>
        <taxon>Thermodesulfobacteriota</taxon>
        <taxon>Desulfovibrionia</taxon>
        <taxon>Desulfovibrionales</taxon>
        <taxon>Desulfovibrionaceae</taxon>
        <taxon>Maridesulfovibrio</taxon>
    </lineage>
</organism>
<proteinExistence type="predicted"/>
<dbReference type="HOGENOM" id="CLU_2860328_0_0_7"/>
<dbReference type="AlphaFoldDB" id="C6BYV8"/>
<dbReference type="KEGG" id="dsa:Desal_2661"/>